<dbReference type="InterPro" id="IPR009057">
    <property type="entry name" value="Homeodomain-like_sf"/>
</dbReference>
<dbReference type="FunFam" id="1.10.10.60:FF:000132">
    <property type="entry name" value="AraC family transcriptional regulator"/>
    <property type="match status" value="1"/>
</dbReference>
<keyword evidence="1" id="KW-0678">Repressor</keyword>
<dbReference type="PROSITE" id="PS01124">
    <property type="entry name" value="HTH_ARAC_FAMILY_2"/>
    <property type="match status" value="1"/>
</dbReference>
<evidence type="ECO:0000313" key="7">
    <source>
        <dbReference type="Proteomes" id="UP000509579"/>
    </source>
</evidence>
<evidence type="ECO:0000313" key="6">
    <source>
        <dbReference type="EMBL" id="QKV53336.1"/>
    </source>
</evidence>
<evidence type="ECO:0000256" key="4">
    <source>
        <dbReference type="ARBA" id="ARBA00023163"/>
    </source>
</evidence>
<protein>
    <submittedName>
        <fullName evidence="6">Helix-turn-helix transcriptional regulator</fullName>
    </submittedName>
</protein>
<evidence type="ECO:0000256" key="3">
    <source>
        <dbReference type="ARBA" id="ARBA00023125"/>
    </source>
</evidence>
<keyword evidence="4" id="KW-0804">Transcription</keyword>
<dbReference type="InterPro" id="IPR018060">
    <property type="entry name" value="HTH_AraC"/>
</dbReference>
<name>A0A6N1X6E1_9BURK</name>
<dbReference type="SUPFAM" id="SSF46689">
    <property type="entry name" value="Homeodomain-like"/>
    <property type="match status" value="1"/>
</dbReference>
<dbReference type="AlphaFoldDB" id="A0A6N1X6E1"/>
<dbReference type="Gene3D" id="2.60.120.10">
    <property type="entry name" value="Jelly Rolls"/>
    <property type="match status" value="1"/>
</dbReference>
<dbReference type="PANTHER" id="PTHR11019:SF159">
    <property type="entry name" value="TRANSCRIPTIONAL REGULATOR-RELATED"/>
    <property type="match status" value="1"/>
</dbReference>
<dbReference type="InterPro" id="IPR018062">
    <property type="entry name" value="HTH_AraC-typ_CS"/>
</dbReference>
<accession>A0A6N1X6E1</accession>
<dbReference type="EMBL" id="CP054840">
    <property type="protein sequence ID" value="QKV53336.1"/>
    <property type="molecule type" value="Genomic_DNA"/>
</dbReference>
<organism evidence="6 7">
    <name type="scientific">Comamonas antarctica</name>
    <dbReference type="NCBI Taxonomy" id="2743470"/>
    <lineage>
        <taxon>Bacteria</taxon>
        <taxon>Pseudomonadati</taxon>
        <taxon>Pseudomonadota</taxon>
        <taxon>Betaproteobacteria</taxon>
        <taxon>Burkholderiales</taxon>
        <taxon>Comamonadaceae</taxon>
        <taxon>Comamonas</taxon>
    </lineage>
</organism>
<dbReference type="Proteomes" id="UP000509579">
    <property type="component" value="Chromosome"/>
</dbReference>
<reference evidence="6 7" key="1">
    <citation type="submission" date="2020-06" db="EMBL/GenBank/DDBJ databases">
        <title>Acidovorax antarctica sp. nov., isolated from Corinth ice sheet soil, Antarctic Fields Peninsula.</title>
        <authorList>
            <person name="Xu Q."/>
            <person name="Peng F."/>
        </authorList>
    </citation>
    <scope>NUCLEOTIDE SEQUENCE [LARGE SCALE GENOMIC DNA]</scope>
    <source>
        <strain evidence="6 7">16-35-5</strain>
    </source>
</reference>
<dbReference type="PANTHER" id="PTHR11019">
    <property type="entry name" value="HTH-TYPE TRANSCRIPTIONAL REGULATOR NIMR"/>
    <property type="match status" value="1"/>
</dbReference>
<dbReference type="Pfam" id="PF12833">
    <property type="entry name" value="HTH_18"/>
    <property type="match status" value="1"/>
</dbReference>
<dbReference type="KEGG" id="aant:HUK68_10780"/>
<evidence type="ECO:0000259" key="5">
    <source>
        <dbReference type="PROSITE" id="PS01124"/>
    </source>
</evidence>
<dbReference type="InterPro" id="IPR014710">
    <property type="entry name" value="RmlC-like_jellyroll"/>
</dbReference>
<dbReference type="GO" id="GO:0003700">
    <property type="term" value="F:DNA-binding transcription factor activity"/>
    <property type="evidence" value="ECO:0007669"/>
    <property type="project" value="InterPro"/>
</dbReference>
<keyword evidence="2" id="KW-0805">Transcription regulation</keyword>
<proteinExistence type="predicted"/>
<dbReference type="CDD" id="cd06124">
    <property type="entry name" value="cupin_NimR-like_N"/>
    <property type="match status" value="1"/>
</dbReference>
<gene>
    <name evidence="6" type="ORF">HUK68_10780</name>
</gene>
<keyword evidence="7" id="KW-1185">Reference proteome</keyword>
<keyword evidence="3" id="KW-0238">DNA-binding</keyword>
<evidence type="ECO:0000256" key="1">
    <source>
        <dbReference type="ARBA" id="ARBA00022491"/>
    </source>
</evidence>
<dbReference type="InterPro" id="IPR003313">
    <property type="entry name" value="AraC-bd"/>
</dbReference>
<dbReference type="SUPFAM" id="SSF51182">
    <property type="entry name" value="RmlC-like cupins"/>
    <property type="match status" value="1"/>
</dbReference>
<dbReference type="PROSITE" id="PS00041">
    <property type="entry name" value="HTH_ARAC_FAMILY_1"/>
    <property type="match status" value="1"/>
</dbReference>
<dbReference type="GO" id="GO:0043565">
    <property type="term" value="F:sequence-specific DNA binding"/>
    <property type="evidence" value="ECO:0007669"/>
    <property type="project" value="InterPro"/>
</dbReference>
<sequence>MSTKGQAEPHPPPELAQLTVLSRPVHGHAESLPNQVLGYRHRHAWIQFAYAAEGVLEVRTDAGRFVAPPQRGVWIPAGVAHRVVCAERTCVRSLYIGDAAQLAAPSRCRVLEVSPLLRELIRTFSSVPVNYAPGSADERLAVVLLDQLASAREVDLILPMPADLQLRQLCRSVQARPSHRIHLSVWSERFGVSEKTLSRRFLRETGLTYRVWDMRMRLLSALPGLERGERVTDVALACGYDSLSAFISAFAKLFDATPGEFFDRAAPQRKSADG</sequence>
<dbReference type="InterPro" id="IPR011051">
    <property type="entry name" value="RmlC_Cupin_sf"/>
</dbReference>
<dbReference type="Gene3D" id="1.10.10.60">
    <property type="entry name" value="Homeodomain-like"/>
    <property type="match status" value="1"/>
</dbReference>
<dbReference type="Pfam" id="PF02311">
    <property type="entry name" value="AraC_binding"/>
    <property type="match status" value="1"/>
</dbReference>
<dbReference type="SMART" id="SM00342">
    <property type="entry name" value="HTH_ARAC"/>
    <property type="match status" value="1"/>
</dbReference>
<evidence type="ECO:0000256" key="2">
    <source>
        <dbReference type="ARBA" id="ARBA00023015"/>
    </source>
</evidence>
<feature type="domain" description="HTH araC/xylS-type" evidence="5">
    <location>
        <begin position="167"/>
        <end position="264"/>
    </location>
</feature>